<dbReference type="InterPro" id="IPR036047">
    <property type="entry name" value="F-box-like_dom_sf"/>
</dbReference>
<dbReference type="Pfam" id="PF00646">
    <property type="entry name" value="F-box"/>
    <property type="match status" value="1"/>
</dbReference>
<dbReference type="Gene3D" id="1.20.1280.50">
    <property type="match status" value="1"/>
</dbReference>
<proteinExistence type="predicted"/>
<dbReference type="PANTHER" id="PTHR34223">
    <property type="entry name" value="OS11G0201299 PROTEIN"/>
    <property type="match status" value="1"/>
</dbReference>
<organism evidence="2 3">
    <name type="scientific">Urochloa decumbens</name>
    <dbReference type="NCBI Taxonomy" id="240449"/>
    <lineage>
        <taxon>Eukaryota</taxon>
        <taxon>Viridiplantae</taxon>
        <taxon>Streptophyta</taxon>
        <taxon>Embryophyta</taxon>
        <taxon>Tracheophyta</taxon>
        <taxon>Spermatophyta</taxon>
        <taxon>Magnoliopsida</taxon>
        <taxon>Liliopsida</taxon>
        <taxon>Poales</taxon>
        <taxon>Poaceae</taxon>
        <taxon>PACMAD clade</taxon>
        <taxon>Panicoideae</taxon>
        <taxon>Panicodae</taxon>
        <taxon>Paniceae</taxon>
        <taxon>Melinidinae</taxon>
        <taxon>Urochloa</taxon>
    </lineage>
</organism>
<dbReference type="InterPro" id="IPR053197">
    <property type="entry name" value="F-box_SCFL_complex_component"/>
</dbReference>
<dbReference type="AlphaFoldDB" id="A0ABC8VL29"/>
<reference evidence="3" key="1">
    <citation type="submission" date="2024-06" db="EMBL/GenBank/DDBJ databases">
        <authorList>
            <person name="Ryan C."/>
        </authorList>
    </citation>
    <scope>NUCLEOTIDE SEQUENCE [LARGE SCALE GENOMIC DNA]</scope>
</reference>
<dbReference type="InterPro" id="IPR053781">
    <property type="entry name" value="F-box_AtFBL13-like"/>
</dbReference>
<gene>
    <name evidence="2" type="ORF">URODEC1_LOCUS4506</name>
</gene>
<dbReference type="InterPro" id="IPR001810">
    <property type="entry name" value="F-box_dom"/>
</dbReference>
<dbReference type="Proteomes" id="UP001497457">
    <property type="component" value="Chromosome 10rd"/>
</dbReference>
<dbReference type="PROSITE" id="PS50181">
    <property type="entry name" value="FBOX"/>
    <property type="match status" value="1"/>
</dbReference>
<accession>A0ABC8VL29</accession>
<keyword evidence="3" id="KW-1185">Reference proteome</keyword>
<dbReference type="PANTHER" id="PTHR34223:SF22">
    <property type="entry name" value="OS11G0208300 PROTEIN"/>
    <property type="match status" value="1"/>
</dbReference>
<evidence type="ECO:0000259" key="1">
    <source>
        <dbReference type="PROSITE" id="PS50181"/>
    </source>
</evidence>
<dbReference type="SUPFAM" id="SSF52047">
    <property type="entry name" value="RNI-like"/>
    <property type="match status" value="1"/>
</dbReference>
<dbReference type="SUPFAM" id="SSF81383">
    <property type="entry name" value="F-box domain"/>
    <property type="match status" value="1"/>
</dbReference>
<feature type="domain" description="F-box" evidence="1">
    <location>
        <begin position="5"/>
        <end position="52"/>
    </location>
</feature>
<dbReference type="EMBL" id="OZ075120">
    <property type="protein sequence ID" value="CAL4892950.1"/>
    <property type="molecule type" value="Genomic_DNA"/>
</dbReference>
<reference evidence="2 3" key="2">
    <citation type="submission" date="2024-10" db="EMBL/GenBank/DDBJ databases">
        <authorList>
            <person name="Ryan C."/>
        </authorList>
    </citation>
    <scope>NUCLEOTIDE SEQUENCE [LARGE SCALE GENOMIC DNA]</scope>
</reference>
<dbReference type="CDD" id="cd22160">
    <property type="entry name" value="F-box_AtFBL13-like"/>
    <property type="match status" value="1"/>
</dbReference>
<evidence type="ECO:0000313" key="2">
    <source>
        <dbReference type="EMBL" id="CAL4892950.1"/>
    </source>
</evidence>
<evidence type="ECO:0000313" key="3">
    <source>
        <dbReference type="Proteomes" id="UP001497457"/>
    </source>
</evidence>
<sequence>MASGADRISALPDEILHHVMSFLPMHEVVPTSLLARRWLDLWKSAPSLHVTVVKDCDNASWFIQYVDNLLLLRHAGACLDSFYLDLNEYDFGFKPFLPTYEGHVNMWFRIALLSQARVISLCTTYGIYDHRWDQPLRLPNVPIISQHLKILDLQRVTLKKSTLDFSGSPTLVDLKMKECQIQGNVSSPFLKHLSITSCDFATSSLRARIYMPGLILLVLSLFTCRTPLLESMPLLVSAIVRVKDCEDECSKSSYGDCGDHTCFGCYDFDHGANDRRGESLLLKGLSQVTELELSVDSTVFIVNRDLKLCPMFCKLKTLFLSAWCPGVAADLNVLTCFLQHSPILEKLVLQLPKVSKDRVGTERSYKQSEQSFICSHLKIVDIKCDEVDWRVQKTLEILSTYGVPLEQVNIQQTGMSSGP</sequence>
<name>A0ABC8VL29_9POAL</name>
<protein>
    <recommendedName>
        <fullName evidence="1">F-box domain-containing protein</fullName>
    </recommendedName>
</protein>